<sequence length="233" mass="26457">MNYLVFLATLFAVCATAEAMPKATQLQNAVDLWGPATPEQLQCLKDSGYAKVIFCAFDIHHGDGQLDKYVLENTRSAQKADLDVEYYMLPLIPSQKTGAEQFKVVYDGLASGGFTMKFLWIQVMNKYYFHRDQAENVALINDMVAAAKQHNVGTGVYTTERDWNEITNGTSIDNLELWYVHTKPIGHPTAPDFSDFSPFANFKTPQMKQYSQSEWICNALVDRDVYRDEPRNN</sequence>
<keyword evidence="2 3" id="KW-0732">Signal</keyword>
<dbReference type="InterPro" id="IPR017853">
    <property type="entry name" value="GH"/>
</dbReference>
<dbReference type="GO" id="GO:0045087">
    <property type="term" value="P:innate immune response"/>
    <property type="evidence" value="ECO:0007669"/>
    <property type="project" value="TreeGrafter"/>
</dbReference>
<dbReference type="PROSITE" id="PS51904">
    <property type="entry name" value="GLYCOSYL_HYDROL_F25_2"/>
    <property type="match status" value="1"/>
</dbReference>
<proteinExistence type="evidence at transcript level"/>
<feature type="chain" id="PRO_5003443008" evidence="3">
    <location>
        <begin position="20"/>
        <end position="233"/>
    </location>
</feature>
<organism evidence="4">
    <name type="scientific">Heligmosomoides polygyrus bakeri</name>
    <name type="common">Parasitic nematode worm</name>
    <name type="synonym">Heligmosomoides bakeri</name>
    <dbReference type="NCBI Taxonomy" id="375939"/>
    <lineage>
        <taxon>Eukaryota</taxon>
        <taxon>Metazoa</taxon>
        <taxon>Ecdysozoa</taxon>
        <taxon>Nematoda</taxon>
        <taxon>Chromadorea</taxon>
        <taxon>Rhabditida</taxon>
        <taxon>Rhabditina</taxon>
        <taxon>Rhabditomorpha</taxon>
        <taxon>Strongyloidea</taxon>
        <taxon>Heligmosomidae</taxon>
        <taxon>Heligmosomoides</taxon>
    </lineage>
</organism>
<dbReference type="SUPFAM" id="SSF51445">
    <property type="entry name" value="(Trans)glycosidases"/>
    <property type="match status" value="1"/>
</dbReference>
<reference evidence="4" key="2">
    <citation type="submission" date="2011-09" db="EMBL/GenBank/DDBJ databases">
        <title>Proteomic analysis of secretory products from the model gastrointestinal nematode Heligmosomoides polygyrus reveals dominance of Venom Allergen-Like (VAL) proteins.</title>
        <authorList>
            <person name="Hewitson J.P."/>
            <person name="Harcus Y."/>
            <person name="Murray J."/>
            <person name="Van Aagtmaal M."/>
            <person name="Filbey K.J."/>
            <person name="Grainger J.R."/>
            <person name="Bridgett S."/>
            <person name="Blaxter M.L."/>
            <person name="Ashton P.D."/>
            <person name="Ashford D."/>
            <person name="Curwen R."/>
            <person name="Wilson R.A."/>
            <person name="Dowle A."/>
            <person name="Maizels R.M."/>
        </authorList>
    </citation>
    <scope>NUCLEOTIDE SEQUENCE</scope>
    <source>
        <tissue evidence="4">Whole organism</tissue>
    </source>
</reference>
<gene>
    <name evidence="4" type="primary">lys-1</name>
</gene>
<dbReference type="GO" id="GO:0007165">
    <property type="term" value="P:signal transduction"/>
    <property type="evidence" value="ECO:0007669"/>
    <property type="project" value="TreeGrafter"/>
</dbReference>
<dbReference type="GO" id="GO:0009253">
    <property type="term" value="P:peptidoglycan catabolic process"/>
    <property type="evidence" value="ECO:0007669"/>
    <property type="project" value="InterPro"/>
</dbReference>
<dbReference type="PANTHER" id="PTHR23208">
    <property type="entry name" value="LYSOZYME PROTEIN"/>
    <property type="match status" value="1"/>
</dbReference>
<dbReference type="GO" id="GO:0003796">
    <property type="term" value="F:lysozyme activity"/>
    <property type="evidence" value="ECO:0007669"/>
    <property type="project" value="InterPro"/>
</dbReference>
<dbReference type="Gene3D" id="3.20.20.80">
    <property type="entry name" value="Glycosidases"/>
    <property type="match status" value="1"/>
</dbReference>
<dbReference type="InterPro" id="IPR002053">
    <property type="entry name" value="Glyco_hydro_25"/>
</dbReference>
<feature type="signal peptide" evidence="3">
    <location>
        <begin position="1"/>
        <end position="19"/>
    </location>
</feature>
<protein>
    <submittedName>
        <fullName evidence="4">Lysozyme-1</fullName>
    </submittedName>
</protein>
<evidence type="ECO:0000256" key="2">
    <source>
        <dbReference type="ARBA" id="ARBA00022729"/>
    </source>
</evidence>
<dbReference type="InterPro" id="IPR051595">
    <property type="entry name" value="GH25_Enzymes"/>
</dbReference>
<dbReference type="EMBL" id="HE573247">
    <property type="protein sequence ID" value="CCC54339.1"/>
    <property type="molecule type" value="mRNA"/>
</dbReference>
<comment type="similarity">
    <text evidence="1">Belongs to the glycosyl hydrolase 25 family.</text>
</comment>
<dbReference type="GO" id="GO:0016998">
    <property type="term" value="P:cell wall macromolecule catabolic process"/>
    <property type="evidence" value="ECO:0007669"/>
    <property type="project" value="InterPro"/>
</dbReference>
<evidence type="ECO:0000256" key="1">
    <source>
        <dbReference type="ARBA" id="ARBA00010646"/>
    </source>
</evidence>
<reference evidence="4" key="1">
    <citation type="submission" date="2011-07" db="EMBL/GenBank/DDBJ databases">
        <authorList>
            <person name="Maizels R."/>
        </authorList>
    </citation>
    <scope>NUCLEOTIDE SEQUENCE</scope>
    <source>
        <tissue evidence="4">Whole organism</tissue>
    </source>
</reference>
<evidence type="ECO:0000256" key="3">
    <source>
        <dbReference type="SAM" id="SignalP"/>
    </source>
</evidence>
<dbReference type="AlphaFoldDB" id="G3C8W1"/>
<dbReference type="PANTHER" id="PTHR23208:SF36">
    <property type="entry name" value="LYSOZYME-RELATED"/>
    <property type="match status" value="1"/>
</dbReference>
<evidence type="ECO:0000313" key="4">
    <source>
        <dbReference type="EMBL" id="CCC54339.1"/>
    </source>
</evidence>
<accession>G3C8W1</accession>
<name>G3C8W1_HELBE</name>